<dbReference type="PROSITE" id="PS50294">
    <property type="entry name" value="WD_REPEATS_REGION"/>
    <property type="match status" value="1"/>
</dbReference>
<accession>A0AAN8KJ23</accession>
<dbReference type="Gene3D" id="2.130.10.10">
    <property type="entry name" value="YVTN repeat-like/Quinoprotein amine dehydrogenase"/>
    <property type="match status" value="2"/>
</dbReference>
<feature type="compositionally biased region" description="Polar residues" evidence="3">
    <location>
        <begin position="742"/>
        <end position="755"/>
    </location>
</feature>
<reference evidence="5 6" key="1">
    <citation type="submission" date="2024-01" db="EMBL/GenBank/DDBJ databases">
        <title>The genome of the rayed Mediterranean limpet Patella caerulea (Linnaeus, 1758).</title>
        <authorList>
            <person name="Anh-Thu Weber A."/>
            <person name="Halstead-Nussloch G."/>
        </authorList>
    </citation>
    <scope>NUCLEOTIDE SEQUENCE [LARGE SCALE GENOMIC DNA]</scope>
    <source>
        <strain evidence="5">AATW-2023a</strain>
        <tissue evidence="5">Whole specimen</tissue>
    </source>
</reference>
<feature type="compositionally biased region" description="Low complexity" evidence="3">
    <location>
        <begin position="532"/>
        <end position="548"/>
    </location>
</feature>
<evidence type="ECO:0000256" key="3">
    <source>
        <dbReference type="SAM" id="MobiDB-lite"/>
    </source>
</evidence>
<dbReference type="PANTHER" id="PTHR19863:SF5">
    <property type="entry name" value="WD REPEAT-CONTAINING PROTEIN 47"/>
    <property type="match status" value="1"/>
</dbReference>
<feature type="compositionally biased region" description="Polar residues" evidence="3">
    <location>
        <begin position="495"/>
        <end position="515"/>
    </location>
</feature>
<gene>
    <name evidence="5" type="ORF">SNE40_001309</name>
</gene>
<feature type="repeat" description="WD" evidence="1">
    <location>
        <begin position="849"/>
        <end position="879"/>
    </location>
</feature>
<evidence type="ECO:0000256" key="2">
    <source>
        <dbReference type="SAM" id="Coils"/>
    </source>
</evidence>
<dbReference type="Proteomes" id="UP001347796">
    <property type="component" value="Unassembled WGS sequence"/>
</dbReference>
<dbReference type="InterPro" id="IPR036322">
    <property type="entry name" value="WD40_repeat_dom_sf"/>
</dbReference>
<keyword evidence="2" id="KW-0175">Coiled coil</keyword>
<dbReference type="PROSITE" id="PS50896">
    <property type="entry name" value="LISH"/>
    <property type="match status" value="1"/>
</dbReference>
<keyword evidence="6" id="KW-1185">Reference proteome</keyword>
<name>A0AAN8KJ23_PATCE</name>
<feature type="coiled-coil region" evidence="2">
    <location>
        <begin position="446"/>
        <end position="480"/>
    </location>
</feature>
<evidence type="ECO:0000256" key="1">
    <source>
        <dbReference type="PROSITE-ProRule" id="PRU00221"/>
    </source>
</evidence>
<feature type="compositionally biased region" description="Basic and acidic residues" evidence="3">
    <location>
        <begin position="607"/>
        <end position="616"/>
    </location>
</feature>
<feature type="compositionally biased region" description="Polar residues" evidence="3">
    <location>
        <begin position="403"/>
        <end position="420"/>
    </location>
</feature>
<feature type="compositionally biased region" description="Polar residues" evidence="3">
    <location>
        <begin position="694"/>
        <end position="707"/>
    </location>
</feature>
<feature type="domain" description="CTLH" evidence="4">
    <location>
        <begin position="44"/>
        <end position="101"/>
    </location>
</feature>
<feature type="region of interest" description="Disordered" evidence="3">
    <location>
        <begin position="694"/>
        <end position="770"/>
    </location>
</feature>
<evidence type="ECO:0000259" key="4">
    <source>
        <dbReference type="PROSITE" id="PS50897"/>
    </source>
</evidence>
<dbReference type="InterPro" id="IPR006595">
    <property type="entry name" value="CTLH_C"/>
</dbReference>
<evidence type="ECO:0000313" key="5">
    <source>
        <dbReference type="EMBL" id="KAK6195998.1"/>
    </source>
</evidence>
<sequence length="1109" mass="123419">MPSPQLTVKETDIVRLVSEFLQNRQLNISMMSLERETGIINGMYSDDMLFLRQLILDGQWDDVMDFIQPLASVDQFDMKRFHYLIMKHKYLELLCIKSEPNVMQNYEFTVDEVVKCLNSLEELCPSKEEYSNLCFLLSLPKLSDHIDFQNWNPSNARVECFKDICPLVEKFLPLDSSSSDKKNVAKNDRLIQLVLKGLLYESCVEYCQQQATNDDCDLKYMNVLNDNGFSDADLSLISWLLCIPYDTFSCPFEQKQVNIDVQPLIKPSLEASWSEQILVTPIKPKMFPHSAVPTARPRSAEMMTRSLNPQFDGLSSGLWQGRRDVMNTSGDLSLLSRSVAPANAAAMSNAAAKNNPMLMSIDKLFAHGEVINTHSSLVEPAQPSPPQNPVRRESPKRQVDAATANSTPAPVQSYSPSASVTADAIRTGKSSTDTQSTDSSKELNMYKEYHRQKQRLQDQLEEQERQREQCQRELMEIELRQKTILNDNRFIDESPQPNQFTSINQSTCEEPSSPNLIPVNTQLTFQSSPIDSQTSQHSSHHNNSNLPSPLEPSLPKPVDIDTTIESEQNNNLSLDINQLDFESGMPKCIVSKKSTCFEIEFEEAKTSAPKKFDSHRSPGLARKRSGSTSSKAGEASYCGVPRLRRSNSVPDAKFDLVPEGEKTSTPVSNYGTLPRRNLKSASGACKAKIYNRSLSVPDSSKPKTSFASAKGKPRTPTTTRKQFTNTTVKNKTTSKDLKQDGTIDTTPSKNGSSLHMSHLTPATPPSYRQQPHDTIRANVISKGLSRQRFVAINVLEDAQAIRTVAFHPTGNYYAVGSNSKMLRICAFPDISEVREDQPTEEADVVFKQAKHHKGSIYCSAWNPTGDLIATGSNDKVIKLTKFNTGLMRAEGKDMELAFHDGTIRDLVFMQDATNKTSILISGGAGDCKNYVTDCETGTPIRAMAGHTGHIYSLHTWGGCMFVSGSQDKTARFWDLRASTAITVVPSPSGSAFASVCVDPSGRLLASGHEDGVVMLYDIRGGRVIQNFKPHSGECRSARFSMNAYYLLSSSYDQRVVLTDLHGDLLRPLPSVVIGEHKDKVIQCRWHPSQLAFITCSADRTVNCWALPVV</sequence>
<feature type="region of interest" description="Disordered" evidence="3">
    <location>
        <begin position="528"/>
        <end position="559"/>
    </location>
</feature>
<dbReference type="InterPro" id="IPR040067">
    <property type="entry name" value="WDR47"/>
</dbReference>
<dbReference type="InterPro" id="IPR057749">
    <property type="entry name" value="WDR47_COR"/>
</dbReference>
<dbReference type="PROSITE" id="PS50082">
    <property type="entry name" value="WD_REPEATS_2"/>
    <property type="match status" value="4"/>
</dbReference>
<feature type="region of interest" description="Disordered" evidence="3">
    <location>
        <begin position="607"/>
        <end position="636"/>
    </location>
</feature>
<feature type="region of interest" description="Disordered" evidence="3">
    <location>
        <begin position="488"/>
        <end position="515"/>
    </location>
</feature>
<keyword evidence="1" id="KW-0853">WD repeat</keyword>
<dbReference type="SMART" id="SM00668">
    <property type="entry name" value="CTLH"/>
    <property type="match status" value="1"/>
</dbReference>
<dbReference type="SUPFAM" id="SSF50978">
    <property type="entry name" value="WD40 repeat-like"/>
    <property type="match status" value="1"/>
</dbReference>
<dbReference type="EMBL" id="JAZGQO010000001">
    <property type="protein sequence ID" value="KAK6195998.1"/>
    <property type="molecule type" value="Genomic_DNA"/>
</dbReference>
<feature type="repeat" description="WD" evidence="1">
    <location>
        <begin position="943"/>
        <end position="983"/>
    </location>
</feature>
<evidence type="ECO:0000313" key="6">
    <source>
        <dbReference type="Proteomes" id="UP001347796"/>
    </source>
</evidence>
<organism evidence="5 6">
    <name type="scientific">Patella caerulea</name>
    <name type="common">Rayed Mediterranean limpet</name>
    <dbReference type="NCBI Taxonomy" id="87958"/>
    <lineage>
        <taxon>Eukaryota</taxon>
        <taxon>Metazoa</taxon>
        <taxon>Spiralia</taxon>
        <taxon>Lophotrochozoa</taxon>
        <taxon>Mollusca</taxon>
        <taxon>Gastropoda</taxon>
        <taxon>Patellogastropoda</taxon>
        <taxon>Patelloidea</taxon>
        <taxon>Patellidae</taxon>
        <taxon>Patella</taxon>
    </lineage>
</organism>
<feature type="repeat" description="WD" evidence="1">
    <location>
        <begin position="1073"/>
        <end position="1109"/>
    </location>
</feature>
<feature type="compositionally biased region" description="Basic and acidic residues" evidence="3">
    <location>
        <begin position="653"/>
        <end position="662"/>
    </location>
</feature>
<feature type="compositionally biased region" description="Basic and acidic residues" evidence="3">
    <location>
        <begin position="390"/>
        <end position="399"/>
    </location>
</feature>
<proteinExistence type="predicted"/>
<feature type="region of interest" description="Disordered" evidence="3">
    <location>
        <begin position="653"/>
        <end position="674"/>
    </location>
</feature>
<dbReference type="PANTHER" id="PTHR19863">
    <property type="entry name" value="NEMITIN (NEURONAL ENRICHED MAP INTERACTING PROTEIN) HOMOLOG"/>
    <property type="match status" value="1"/>
</dbReference>
<dbReference type="InterPro" id="IPR006594">
    <property type="entry name" value="LisH"/>
</dbReference>
<feature type="compositionally biased region" description="Low complexity" evidence="3">
    <location>
        <begin position="715"/>
        <end position="731"/>
    </location>
</feature>
<dbReference type="SMART" id="SM00320">
    <property type="entry name" value="WD40"/>
    <property type="match status" value="6"/>
</dbReference>
<protein>
    <recommendedName>
        <fullName evidence="4">CTLH domain-containing protein</fullName>
    </recommendedName>
</protein>
<comment type="caution">
    <text evidence="5">The sequence shown here is derived from an EMBL/GenBank/DDBJ whole genome shotgun (WGS) entry which is preliminary data.</text>
</comment>
<dbReference type="PROSITE" id="PS50897">
    <property type="entry name" value="CTLH"/>
    <property type="match status" value="1"/>
</dbReference>
<dbReference type="AlphaFoldDB" id="A0AAN8KJ23"/>
<dbReference type="InterPro" id="IPR001680">
    <property type="entry name" value="WD40_rpt"/>
</dbReference>
<dbReference type="Pfam" id="PF25602">
    <property type="entry name" value="WDR47_COR"/>
    <property type="match status" value="1"/>
</dbReference>
<dbReference type="CDD" id="cd00200">
    <property type="entry name" value="WD40"/>
    <property type="match status" value="1"/>
</dbReference>
<feature type="region of interest" description="Disordered" evidence="3">
    <location>
        <begin position="376"/>
        <end position="441"/>
    </location>
</feature>
<dbReference type="InterPro" id="IPR015943">
    <property type="entry name" value="WD40/YVTN_repeat-like_dom_sf"/>
</dbReference>
<feature type="repeat" description="WD" evidence="1">
    <location>
        <begin position="994"/>
        <end position="1026"/>
    </location>
</feature>
<dbReference type="Pfam" id="PF00400">
    <property type="entry name" value="WD40"/>
    <property type="match status" value="6"/>
</dbReference>